<protein>
    <recommendedName>
        <fullName evidence="3">Transposase Tc1-like domain-containing protein</fullName>
    </recommendedName>
</protein>
<comment type="caution">
    <text evidence="1">The sequence shown here is derived from an EMBL/GenBank/DDBJ whole genome shotgun (WGS) entry which is preliminary data.</text>
</comment>
<dbReference type="EMBL" id="PDXF01000130">
    <property type="protein sequence ID" value="RYN86673.1"/>
    <property type="molecule type" value="Genomic_DNA"/>
</dbReference>
<sequence length="113" mass="13225">MVYSPSKTRRRGLRTQLELHGIRCSRETVRRALVKRKRAGMLKAAKQKEITLPQQTQKLIYGFWDGVMFTGEAHMALDDFPNDWILRIIGERFKPENIFEEAKKSANDDICSW</sequence>
<organism evidence="1 2">
    <name type="scientific">Alternaria tenuissima</name>
    <dbReference type="NCBI Taxonomy" id="119927"/>
    <lineage>
        <taxon>Eukaryota</taxon>
        <taxon>Fungi</taxon>
        <taxon>Dikarya</taxon>
        <taxon>Ascomycota</taxon>
        <taxon>Pezizomycotina</taxon>
        <taxon>Dothideomycetes</taxon>
        <taxon>Pleosporomycetidae</taxon>
        <taxon>Pleosporales</taxon>
        <taxon>Pleosporineae</taxon>
        <taxon>Pleosporaceae</taxon>
        <taxon>Alternaria</taxon>
        <taxon>Alternaria sect. Alternaria</taxon>
        <taxon>Alternaria alternata complex</taxon>
    </lineage>
</organism>
<name>A0ABY0FQK7_9PLEO</name>
<reference evidence="2" key="1">
    <citation type="journal article" date="2019" name="bioRxiv">
        <title>Genomics, evolutionary history and diagnostics of the Alternaria alternata species group including apple and Asian pear pathotypes.</title>
        <authorList>
            <person name="Armitage A.D."/>
            <person name="Cockerton H.M."/>
            <person name="Sreenivasaprasad S."/>
            <person name="Woodhall J.W."/>
            <person name="Lane C.R."/>
            <person name="Harrison R.J."/>
            <person name="Clarkson J.P."/>
        </authorList>
    </citation>
    <scope>NUCLEOTIDE SEQUENCE [LARGE SCALE GENOMIC DNA]</scope>
    <source>
        <strain evidence="2">FERA 635</strain>
    </source>
</reference>
<keyword evidence="2" id="KW-1185">Reference proteome</keyword>
<proteinExistence type="predicted"/>
<dbReference type="Proteomes" id="UP000293195">
    <property type="component" value="Unassembled WGS sequence"/>
</dbReference>
<evidence type="ECO:0000313" key="1">
    <source>
        <dbReference type="EMBL" id="RYN86673.1"/>
    </source>
</evidence>
<evidence type="ECO:0000313" key="2">
    <source>
        <dbReference type="Proteomes" id="UP000293195"/>
    </source>
</evidence>
<evidence type="ECO:0008006" key="3">
    <source>
        <dbReference type="Google" id="ProtNLM"/>
    </source>
</evidence>
<accession>A0ABY0FQK7</accession>
<gene>
    <name evidence="1" type="ORF">AA0119_g12659</name>
</gene>